<name>A0A9P8PAE5_9ASCO</name>
<sequence length="197" mass="20814">MAVYFCWSSSGYSLSRKYDQVSNSLYSGFMLTFKRNRINSSAFFFKSTLRATPAPRTVIGLPLGCNDCKAALVFFNFATTCSLVNKEFSLSLSDSEPEVSDSASLVFLLNPDGLAGAGSCRRFSESCSLACSSIDRRLGAGGGSGTYGLDDKKLASVDCLAGTFGLVVDSSSTGVTDFETGLAGSRPLRILSVSATI</sequence>
<evidence type="ECO:0000313" key="2">
    <source>
        <dbReference type="Proteomes" id="UP000769157"/>
    </source>
</evidence>
<evidence type="ECO:0000313" key="1">
    <source>
        <dbReference type="EMBL" id="KAH3668145.1"/>
    </source>
</evidence>
<proteinExistence type="predicted"/>
<keyword evidence="2" id="KW-1185">Reference proteome</keyword>
<reference evidence="1" key="2">
    <citation type="submission" date="2021-01" db="EMBL/GenBank/DDBJ databases">
        <authorList>
            <person name="Schikora-Tamarit M.A."/>
        </authorList>
    </citation>
    <scope>NUCLEOTIDE SEQUENCE</scope>
    <source>
        <strain evidence="1">CBS6075</strain>
    </source>
</reference>
<organism evidence="1 2">
    <name type="scientific">Ogataea philodendri</name>
    <dbReference type="NCBI Taxonomy" id="1378263"/>
    <lineage>
        <taxon>Eukaryota</taxon>
        <taxon>Fungi</taxon>
        <taxon>Dikarya</taxon>
        <taxon>Ascomycota</taxon>
        <taxon>Saccharomycotina</taxon>
        <taxon>Pichiomycetes</taxon>
        <taxon>Pichiales</taxon>
        <taxon>Pichiaceae</taxon>
        <taxon>Ogataea</taxon>
    </lineage>
</organism>
<dbReference type="Proteomes" id="UP000769157">
    <property type="component" value="Unassembled WGS sequence"/>
</dbReference>
<accession>A0A9P8PAE5</accession>
<comment type="caution">
    <text evidence="1">The sequence shown here is derived from an EMBL/GenBank/DDBJ whole genome shotgun (WGS) entry which is preliminary data.</text>
</comment>
<dbReference type="RefSeq" id="XP_046062559.1">
    <property type="nucleotide sequence ID" value="XM_046202711.1"/>
</dbReference>
<dbReference type="EMBL" id="JAEUBE010000158">
    <property type="protein sequence ID" value="KAH3668145.1"/>
    <property type="molecule type" value="Genomic_DNA"/>
</dbReference>
<dbReference type="GeneID" id="70233866"/>
<protein>
    <submittedName>
        <fullName evidence="1">Uncharacterized protein</fullName>
    </submittedName>
</protein>
<gene>
    <name evidence="1" type="ORF">OGAPHI_001899</name>
</gene>
<dbReference type="AlphaFoldDB" id="A0A9P8PAE5"/>
<reference evidence="1" key="1">
    <citation type="journal article" date="2021" name="Open Biol.">
        <title>Shared evolutionary footprints suggest mitochondrial oxidative damage underlies multiple complex I losses in fungi.</title>
        <authorList>
            <person name="Schikora-Tamarit M.A."/>
            <person name="Marcet-Houben M."/>
            <person name="Nosek J."/>
            <person name="Gabaldon T."/>
        </authorList>
    </citation>
    <scope>NUCLEOTIDE SEQUENCE</scope>
    <source>
        <strain evidence="1">CBS6075</strain>
    </source>
</reference>